<dbReference type="RefSeq" id="XP_002425465.1">
    <property type="nucleotide sequence ID" value="XM_002425420.1"/>
</dbReference>
<evidence type="ECO:0000313" key="10">
    <source>
        <dbReference type="Proteomes" id="UP000009046"/>
    </source>
</evidence>
<dbReference type="EMBL" id="AAZO01002346">
    <property type="status" value="NOT_ANNOTATED_CDS"/>
    <property type="molecule type" value="Genomic_DNA"/>
</dbReference>
<dbReference type="GO" id="GO:0000166">
    <property type="term" value="F:nucleotide binding"/>
    <property type="evidence" value="ECO:0007669"/>
    <property type="project" value="UniProtKB-KW"/>
</dbReference>
<comment type="similarity">
    <text evidence="1 6">Belongs to the Nudix hydrolase family.</text>
</comment>
<dbReference type="OMA" id="WRDYEQA"/>
<dbReference type="PRINTS" id="PR01405">
    <property type="entry name" value="TETRPHPHTASE"/>
</dbReference>
<dbReference type="PROSITE" id="PS00893">
    <property type="entry name" value="NUDIX_BOX"/>
    <property type="match status" value="1"/>
</dbReference>
<dbReference type="eggNOG" id="KOG2839">
    <property type="taxonomic scope" value="Eukaryota"/>
</dbReference>
<dbReference type="GO" id="GO:0004081">
    <property type="term" value="F:bis(5'-nucleosyl)-tetraphosphatase (asymmetrical) activity"/>
    <property type="evidence" value="ECO:0007669"/>
    <property type="project" value="TreeGrafter"/>
</dbReference>
<dbReference type="PANTHER" id="PTHR21340:SF0">
    <property type="entry name" value="BIS(5'-NUCLEOSYL)-TETRAPHOSPHATASE [ASYMMETRICAL]"/>
    <property type="match status" value="1"/>
</dbReference>
<evidence type="ECO:0000259" key="7">
    <source>
        <dbReference type="PROSITE" id="PS51462"/>
    </source>
</evidence>
<reference evidence="8" key="2">
    <citation type="submission" date="2007-04" db="EMBL/GenBank/DDBJ databases">
        <title>The genome of the human body louse.</title>
        <authorList>
            <consortium name="The Human Body Louse Genome Consortium"/>
            <person name="Kirkness E."/>
            <person name="Walenz B."/>
            <person name="Hass B."/>
            <person name="Bruggner R."/>
            <person name="Strausberg R."/>
        </authorList>
    </citation>
    <scope>NUCLEOTIDE SEQUENCE</scope>
    <source>
        <strain evidence="8">USDA</strain>
    </source>
</reference>
<accession>E0VH71</accession>
<dbReference type="CDD" id="cd03428">
    <property type="entry name" value="NUDIX_Ap4A_Nudt2"/>
    <property type="match status" value="1"/>
</dbReference>
<dbReference type="FunCoup" id="E0VH71">
    <property type="interactions" value="254"/>
</dbReference>
<evidence type="ECO:0000313" key="9">
    <source>
        <dbReference type="EnsemblMetazoa" id="PHUM202300-PA"/>
    </source>
</evidence>
<dbReference type="InParanoid" id="E0VH71"/>
<evidence type="ECO:0000313" key="8">
    <source>
        <dbReference type="EMBL" id="EEB12727.1"/>
    </source>
</evidence>
<name>E0VH71_PEDHC</name>
<dbReference type="OrthoDB" id="276276at2759"/>
<reference evidence="8" key="1">
    <citation type="submission" date="2007-04" db="EMBL/GenBank/DDBJ databases">
        <title>Annotation of Pediculus humanus corporis strain USDA.</title>
        <authorList>
            <person name="Kirkness E."/>
            <person name="Hannick L."/>
            <person name="Hass B."/>
            <person name="Bruggner R."/>
            <person name="Lawson D."/>
            <person name="Bidwell S."/>
            <person name="Joardar V."/>
            <person name="Caler E."/>
            <person name="Walenz B."/>
            <person name="Inman J."/>
            <person name="Schobel S."/>
            <person name="Galinsky K."/>
            <person name="Amedeo P."/>
            <person name="Strausberg R."/>
        </authorList>
    </citation>
    <scope>NUCLEOTIDE SEQUENCE</scope>
    <source>
        <strain evidence="8">USDA</strain>
    </source>
</reference>
<evidence type="ECO:0000256" key="3">
    <source>
        <dbReference type="ARBA" id="ARBA00022741"/>
    </source>
</evidence>
<dbReference type="KEGG" id="phu:Phum_PHUM202300"/>
<dbReference type="Gene3D" id="3.90.79.10">
    <property type="entry name" value="Nucleoside Triphosphate Pyrophosphohydrolase"/>
    <property type="match status" value="1"/>
</dbReference>
<dbReference type="VEuPathDB" id="VectorBase:PHUM202300"/>
<dbReference type="GO" id="GO:0006754">
    <property type="term" value="P:ATP biosynthetic process"/>
    <property type="evidence" value="ECO:0007669"/>
    <property type="project" value="TreeGrafter"/>
</dbReference>
<dbReference type="Proteomes" id="UP000009046">
    <property type="component" value="Unassembled WGS sequence"/>
</dbReference>
<feature type="domain" description="Nudix hydrolase" evidence="7">
    <location>
        <begin position="1"/>
        <end position="132"/>
    </location>
</feature>
<evidence type="ECO:0000256" key="5">
    <source>
        <dbReference type="ARBA" id="ARBA00032644"/>
    </source>
</evidence>
<dbReference type="InterPro" id="IPR020084">
    <property type="entry name" value="NUDIX_hydrolase_CS"/>
</dbReference>
<dbReference type="EnsemblMetazoa" id="PHUM202300-RA">
    <property type="protein sequence ID" value="PHUM202300-PA"/>
    <property type="gene ID" value="PHUM202300"/>
</dbReference>
<gene>
    <name evidence="9" type="primary">8238511</name>
    <name evidence="8" type="ORF">Phum_PHUM202300</name>
</gene>
<dbReference type="SUPFAM" id="SSF55811">
    <property type="entry name" value="Nudix"/>
    <property type="match status" value="1"/>
</dbReference>
<dbReference type="PROSITE" id="PS51462">
    <property type="entry name" value="NUDIX"/>
    <property type="match status" value="1"/>
</dbReference>
<dbReference type="InterPro" id="IPR051325">
    <property type="entry name" value="Nudix_hydrolase_domain"/>
</dbReference>
<dbReference type="InterPro" id="IPR015797">
    <property type="entry name" value="NUDIX_hydrolase-like_dom_sf"/>
</dbReference>
<protein>
    <recommendedName>
        <fullName evidence="2">Bis(5'-nucleosyl)-tetraphosphatase [asymmetrical]</fullName>
    </recommendedName>
    <alternativeName>
        <fullName evidence="5">Diadenosine 5',5'''-P1,P4-tetraphosphate asymmetrical hydrolase</fullName>
    </alternativeName>
</protein>
<evidence type="ECO:0000256" key="2">
    <source>
        <dbReference type="ARBA" id="ARBA00018911"/>
    </source>
</evidence>
<dbReference type="InterPro" id="IPR000086">
    <property type="entry name" value="NUDIX_hydrolase_dom"/>
</dbReference>
<keyword evidence="4 6" id="KW-0378">Hydrolase</keyword>
<dbReference type="AlphaFoldDB" id="E0VH71"/>
<dbReference type="GeneID" id="8238511"/>
<sequence>MEKKAAGFIIFRKISDNFEYLLLQASYGTHHWTPPKGHVEPGESEMEAALRETKEEAGFEKDDLKIYKNFQRTLRYTANGTRKTVVYWLADLYKNTPVTLSSEHQAYKWGILNEASKLCHFKDFEELLKDCEEFLKKDYNKYEF</sequence>
<dbReference type="InterPro" id="IPR003565">
    <property type="entry name" value="Tetra_PHTase"/>
</dbReference>
<dbReference type="EMBL" id="DS235161">
    <property type="protein sequence ID" value="EEB12727.1"/>
    <property type="molecule type" value="Genomic_DNA"/>
</dbReference>
<evidence type="ECO:0000256" key="4">
    <source>
        <dbReference type="ARBA" id="ARBA00022801"/>
    </source>
</evidence>
<keyword evidence="3" id="KW-0547">Nucleotide-binding</keyword>
<dbReference type="STRING" id="121224.E0VH71"/>
<dbReference type="HOGENOM" id="CLU_037162_14_5_1"/>
<reference evidence="9" key="3">
    <citation type="submission" date="2021-02" db="UniProtKB">
        <authorList>
            <consortium name="EnsemblMetazoa"/>
        </authorList>
    </citation>
    <scope>IDENTIFICATION</scope>
    <source>
        <strain evidence="9">USDA</strain>
    </source>
</reference>
<organism>
    <name type="scientific">Pediculus humanus subsp. corporis</name>
    <name type="common">Body louse</name>
    <dbReference type="NCBI Taxonomy" id="121224"/>
    <lineage>
        <taxon>Eukaryota</taxon>
        <taxon>Metazoa</taxon>
        <taxon>Ecdysozoa</taxon>
        <taxon>Arthropoda</taxon>
        <taxon>Hexapoda</taxon>
        <taxon>Insecta</taxon>
        <taxon>Pterygota</taxon>
        <taxon>Neoptera</taxon>
        <taxon>Paraneoptera</taxon>
        <taxon>Psocodea</taxon>
        <taxon>Troctomorpha</taxon>
        <taxon>Phthiraptera</taxon>
        <taxon>Anoplura</taxon>
        <taxon>Pediculidae</taxon>
        <taxon>Pediculus</taxon>
    </lineage>
</organism>
<evidence type="ECO:0000256" key="1">
    <source>
        <dbReference type="ARBA" id="ARBA00005582"/>
    </source>
</evidence>
<dbReference type="CTD" id="8238511"/>
<keyword evidence="10" id="KW-1185">Reference proteome</keyword>
<dbReference type="PRINTS" id="PR00502">
    <property type="entry name" value="NUDIXFAMILY"/>
</dbReference>
<dbReference type="InterPro" id="IPR020476">
    <property type="entry name" value="Nudix_hydrolase"/>
</dbReference>
<dbReference type="Pfam" id="PF00293">
    <property type="entry name" value="NUDIX"/>
    <property type="match status" value="1"/>
</dbReference>
<dbReference type="GO" id="GO:0006167">
    <property type="term" value="P:AMP biosynthetic process"/>
    <property type="evidence" value="ECO:0007669"/>
    <property type="project" value="TreeGrafter"/>
</dbReference>
<proteinExistence type="inferred from homology"/>
<dbReference type="PANTHER" id="PTHR21340">
    <property type="entry name" value="DIADENOSINE 5,5-P1,P4-TETRAPHOSPHATE PYROPHOSPHOHYDROLASE MUTT"/>
    <property type="match status" value="1"/>
</dbReference>
<evidence type="ECO:0000256" key="6">
    <source>
        <dbReference type="RuleBase" id="RU003476"/>
    </source>
</evidence>